<sequence length="177" mass="19822">MGSGGQLLIEKMMATGQDTFLERHFYIDDGLISFPSHDETIAVHKRAQETLAASNLTLHKFASNSINVMKAFPKEDLAKGLKDLDLGTDFPPMQRSQFHSVRFFSGSKVVPGYIRNESRRFYIYGPDFLLKPDKDGADAESSFDLVNPDSDPEVRSLVMSCATQVVESPLDPRRFES</sequence>
<proteinExistence type="predicted"/>
<gene>
    <name evidence="1" type="ORF">L3Q82_006805</name>
</gene>
<evidence type="ECO:0000313" key="1">
    <source>
        <dbReference type="EMBL" id="KAI3371937.1"/>
    </source>
</evidence>
<accession>A0ACB8WV76</accession>
<organism evidence="1 2">
    <name type="scientific">Scortum barcoo</name>
    <name type="common">barcoo grunter</name>
    <dbReference type="NCBI Taxonomy" id="214431"/>
    <lineage>
        <taxon>Eukaryota</taxon>
        <taxon>Metazoa</taxon>
        <taxon>Chordata</taxon>
        <taxon>Craniata</taxon>
        <taxon>Vertebrata</taxon>
        <taxon>Euteleostomi</taxon>
        <taxon>Actinopterygii</taxon>
        <taxon>Neopterygii</taxon>
        <taxon>Teleostei</taxon>
        <taxon>Neoteleostei</taxon>
        <taxon>Acanthomorphata</taxon>
        <taxon>Eupercaria</taxon>
        <taxon>Centrarchiformes</taxon>
        <taxon>Terapontoidei</taxon>
        <taxon>Terapontidae</taxon>
        <taxon>Scortum</taxon>
    </lineage>
</organism>
<evidence type="ECO:0000313" key="2">
    <source>
        <dbReference type="Proteomes" id="UP000831701"/>
    </source>
</evidence>
<name>A0ACB8WV76_9TELE</name>
<reference evidence="1" key="1">
    <citation type="submission" date="2022-04" db="EMBL/GenBank/DDBJ databases">
        <title>Jade perch genome.</title>
        <authorList>
            <person name="Chao B."/>
        </authorList>
    </citation>
    <scope>NUCLEOTIDE SEQUENCE</scope>
    <source>
        <strain evidence="1">CB-2022</strain>
    </source>
</reference>
<keyword evidence="2" id="KW-1185">Reference proteome</keyword>
<dbReference type="Proteomes" id="UP000831701">
    <property type="component" value="Chromosome 5"/>
</dbReference>
<protein>
    <submittedName>
        <fullName evidence="1">Uncharacterized protein</fullName>
    </submittedName>
</protein>
<dbReference type="EMBL" id="CM041535">
    <property type="protein sequence ID" value="KAI3371937.1"/>
    <property type="molecule type" value="Genomic_DNA"/>
</dbReference>
<comment type="caution">
    <text evidence="1">The sequence shown here is derived from an EMBL/GenBank/DDBJ whole genome shotgun (WGS) entry which is preliminary data.</text>
</comment>